<feature type="transmembrane region" description="Helical" evidence="7">
    <location>
        <begin position="21"/>
        <end position="46"/>
    </location>
</feature>
<feature type="transmembrane region" description="Helical" evidence="7">
    <location>
        <begin position="259"/>
        <end position="282"/>
    </location>
</feature>
<evidence type="ECO:0000313" key="10">
    <source>
        <dbReference type="Proteomes" id="UP000193307"/>
    </source>
</evidence>
<evidence type="ECO:0000256" key="7">
    <source>
        <dbReference type="RuleBase" id="RU363032"/>
    </source>
</evidence>
<evidence type="ECO:0000256" key="2">
    <source>
        <dbReference type="ARBA" id="ARBA00022448"/>
    </source>
</evidence>
<gene>
    <name evidence="9" type="primary">araQ_6</name>
    <name evidence="9" type="ORF">PAM7971_03526</name>
</gene>
<keyword evidence="5 7" id="KW-1133">Transmembrane helix</keyword>
<dbReference type="STRING" id="658057.SAMN04488032_11643"/>
<reference evidence="9 10" key="1">
    <citation type="submission" date="2017-03" db="EMBL/GenBank/DDBJ databases">
        <authorList>
            <person name="Afonso C.L."/>
            <person name="Miller P.J."/>
            <person name="Scott M.A."/>
            <person name="Spackman E."/>
            <person name="Goraichik I."/>
            <person name="Dimitrov K.M."/>
            <person name="Suarez D.L."/>
            <person name="Swayne D.E."/>
        </authorList>
    </citation>
    <scope>NUCLEOTIDE SEQUENCE [LARGE SCALE GENOMIC DNA]</scope>
    <source>
        <strain evidence="9 10">CECT 7971</strain>
    </source>
</reference>
<keyword evidence="3" id="KW-1003">Cell membrane</keyword>
<proteinExistence type="inferred from homology"/>
<dbReference type="EMBL" id="FWFW01000015">
    <property type="protein sequence ID" value="SLN66833.1"/>
    <property type="molecule type" value="Genomic_DNA"/>
</dbReference>
<evidence type="ECO:0000313" key="9">
    <source>
        <dbReference type="EMBL" id="SLN66833.1"/>
    </source>
</evidence>
<feature type="transmembrane region" description="Helical" evidence="7">
    <location>
        <begin position="184"/>
        <end position="206"/>
    </location>
</feature>
<comment type="subcellular location">
    <subcellularLocation>
        <location evidence="1 7">Cell membrane</location>
        <topology evidence="1 7">Multi-pass membrane protein</topology>
    </subcellularLocation>
</comment>
<dbReference type="CDD" id="cd06261">
    <property type="entry name" value="TM_PBP2"/>
    <property type="match status" value="1"/>
</dbReference>
<accession>A0A1Y5TM66</accession>
<feature type="transmembrane region" description="Helical" evidence="7">
    <location>
        <begin position="218"/>
        <end position="238"/>
    </location>
</feature>
<evidence type="ECO:0000256" key="5">
    <source>
        <dbReference type="ARBA" id="ARBA00022989"/>
    </source>
</evidence>
<evidence type="ECO:0000256" key="4">
    <source>
        <dbReference type="ARBA" id="ARBA00022692"/>
    </source>
</evidence>
<dbReference type="AlphaFoldDB" id="A0A1Y5TM66"/>
<keyword evidence="10" id="KW-1185">Reference proteome</keyword>
<name>A0A1Y5TM66_9RHOB</name>
<dbReference type="Pfam" id="PF00528">
    <property type="entry name" value="BPD_transp_1"/>
    <property type="match status" value="1"/>
</dbReference>
<organism evidence="9 10">
    <name type="scientific">Pacificibacter marinus</name>
    <dbReference type="NCBI Taxonomy" id="658057"/>
    <lineage>
        <taxon>Bacteria</taxon>
        <taxon>Pseudomonadati</taxon>
        <taxon>Pseudomonadota</taxon>
        <taxon>Alphaproteobacteria</taxon>
        <taxon>Rhodobacterales</taxon>
        <taxon>Roseobacteraceae</taxon>
        <taxon>Pacificibacter</taxon>
    </lineage>
</organism>
<keyword evidence="2 7" id="KW-0813">Transport</keyword>
<evidence type="ECO:0000259" key="8">
    <source>
        <dbReference type="PROSITE" id="PS50928"/>
    </source>
</evidence>
<dbReference type="OrthoDB" id="9815445at2"/>
<sequence>MANRALTFLTRTRAGNGKMDWTDWLSYSYLILGTLLMFAPVLWLAVSSFKTEADLKRFPPRLLPYVQETVVVEGYDAPLALYDIVSGEFEGRRLAQIRRVGLVAQMVDPAAPSTRLKVDIADRELIERVGLATENYTELFEQFDFLRFFWNSTFITVTATAITLLVNAMAAFGLSKYEFRGRTFVLMLVVGTLMVPQSVILVPLFLVTKEFGIMNSPWGVIIPGAASPTGVFLLRQYMLTIPDEILEAARMDKASEWKIFWRIIVPLSIPAIAVLGILSVMWRWNDFLWPLIVLSDTDKFTLQLALNSFQGEMSTQWSNLLAMTVLTLLPIAAVFMFLQKYITTGIASTGGK</sequence>
<keyword evidence="6 7" id="KW-0472">Membrane</keyword>
<dbReference type="InterPro" id="IPR035906">
    <property type="entry name" value="MetI-like_sf"/>
</dbReference>
<dbReference type="InterPro" id="IPR000515">
    <property type="entry name" value="MetI-like"/>
</dbReference>
<evidence type="ECO:0000256" key="6">
    <source>
        <dbReference type="ARBA" id="ARBA00023136"/>
    </source>
</evidence>
<dbReference type="GO" id="GO:0055085">
    <property type="term" value="P:transmembrane transport"/>
    <property type="evidence" value="ECO:0007669"/>
    <property type="project" value="InterPro"/>
</dbReference>
<evidence type="ECO:0000256" key="1">
    <source>
        <dbReference type="ARBA" id="ARBA00004651"/>
    </source>
</evidence>
<dbReference type="SUPFAM" id="SSF161098">
    <property type="entry name" value="MetI-like"/>
    <property type="match status" value="1"/>
</dbReference>
<dbReference type="PANTHER" id="PTHR43744:SF12">
    <property type="entry name" value="ABC TRANSPORTER PERMEASE PROTEIN MG189-RELATED"/>
    <property type="match status" value="1"/>
</dbReference>
<dbReference type="PROSITE" id="PS50928">
    <property type="entry name" value="ABC_TM1"/>
    <property type="match status" value="1"/>
</dbReference>
<dbReference type="Gene3D" id="1.10.3720.10">
    <property type="entry name" value="MetI-like"/>
    <property type="match status" value="1"/>
</dbReference>
<feature type="domain" description="ABC transmembrane type-1" evidence="8">
    <location>
        <begin position="149"/>
        <end position="338"/>
    </location>
</feature>
<dbReference type="RefSeq" id="WP_085850601.1">
    <property type="nucleotide sequence ID" value="NZ_FNZV01000016.1"/>
</dbReference>
<dbReference type="PANTHER" id="PTHR43744">
    <property type="entry name" value="ABC TRANSPORTER PERMEASE PROTEIN MG189-RELATED-RELATED"/>
    <property type="match status" value="1"/>
</dbReference>
<keyword evidence="4 7" id="KW-0812">Transmembrane</keyword>
<feature type="transmembrane region" description="Helical" evidence="7">
    <location>
        <begin position="317"/>
        <end position="338"/>
    </location>
</feature>
<feature type="transmembrane region" description="Helical" evidence="7">
    <location>
        <begin position="148"/>
        <end position="172"/>
    </location>
</feature>
<protein>
    <submittedName>
        <fullName evidence="9">L-arabinose transport system permease protein AraQ</fullName>
    </submittedName>
</protein>
<dbReference type="GO" id="GO:0005886">
    <property type="term" value="C:plasma membrane"/>
    <property type="evidence" value="ECO:0007669"/>
    <property type="project" value="UniProtKB-SubCell"/>
</dbReference>
<dbReference type="Proteomes" id="UP000193307">
    <property type="component" value="Unassembled WGS sequence"/>
</dbReference>
<evidence type="ECO:0000256" key="3">
    <source>
        <dbReference type="ARBA" id="ARBA00022475"/>
    </source>
</evidence>
<comment type="similarity">
    <text evidence="7">Belongs to the binding-protein-dependent transport system permease family.</text>
</comment>